<keyword evidence="10" id="KW-1185">Reference proteome</keyword>
<comment type="similarity">
    <text evidence="2">Belongs to the TAF8 family.</text>
</comment>
<dbReference type="PANTHER" id="PTHR46338">
    <property type="entry name" value="TRANSCRIPTION INITIATION FACTOR TFIID SUBUNIT 8"/>
    <property type="match status" value="1"/>
</dbReference>
<reference evidence="9 10" key="1">
    <citation type="journal article" date="2024" name="Nat. Commun.">
        <title>Phylogenomics reveals the evolutionary origins of lichenization in chlorophyte algae.</title>
        <authorList>
            <person name="Puginier C."/>
            <person name="Libourel C."/>
            <person name="Otte J."/>
            <person name="Skaloud P."/>
            <person name="Haon M."/>
            <person name="Grisel S."/>
            <person name="Petersen M."/>
            <person name="Berrin J.G."/>
            <person name="Delaux P.M."/>
            <person name="Dal Grande F."/>
            <person name="Keller J."/>
        </authorList>
    </citation>
    <scope>NUCLEOTIDE SEQUENCE [LARGE SCALE GENOMIC DNA]</scope>
    <source>
        <strain evidence="9 10">SAG 245.80</strain>
    </source>
</reference>
<organism evidence="9 10">
    <name type="scientific">Elliptochloris bilobata</name>
    <dbReference type="NCBI Taxonomy" id="381761"/>
    <lineage>
        <taxon>Eukaryota</taxon>
        <taxon>Viridiplantae</taxon>
        <taxon>Chlorophyta</taxon>
        <taxon>core chlorophytes</taxon>
        <taxon>Trebouxiophyceae</taxon>
        <taxon>Trebouxiophyceae incertae sedis</taxon>
        <taxon>Elliptochloris clade</taxon>
        <taxon>Elliptochloris</taxon>
    </lineage>
</organism>
<evidence type="ECO:0000313" key="9">
    <source>
        <dbReference type="EMBL" id="KAK9822364.1"/>
    </source>
</evidence>
<dbReference type="CDD" id="cd08049">
    <property type="entry name" value="TAF8"/>
    <property type="match status" value="1"/>
</dbReference>
<dbReference type="GO" id="GO:0046982">
    <property type="term" value="F:protein heterodimerization activity"/>
    <property type="evidence" value="ECO:0007669"/>
    <property type="project" value="InterPro"/>
</dbReference>
<proteinExistence type="inferred from homology"/>
<dbReference type="GO" id="GO:0005669">
    <property type="term" value="C:transcription factor TFIID complex"/>
    <property type="evidence" value="ECO:0007669"/>
    <property type="project" value="InterPro"/>
</dbReference>
<dbReference type="SUPFAM" id="SSF47113">
    <property type="entry name" value="Histone-fold"/>
    <property type="match status" value="1"/>
</dbReference>
<dbReference type="Pfam" id="PF10406">
    <property type="entry name" value="TAF8_C"/>
    <property type="match status" value="1"/>
</dbReference>
<evidence type="ECO:0000256" key="7">
    <source>
        <dbReference type="SAM" id="MobiDB-lite"/>
    </source>
</evidence>
<evidence type="ECO:0000256" key="5">
    <source>
        <dbReference type="ARBA" id="ARBA00023163"/>
    </source>
</evidence>
<evidence type="ECO:0000259" key="8">
    <source>
        <dbReference type="SMART" id="SM00576"/>
    </source>
</evidence>
<feature type="region of interest" description="Disordered" evidence="7">
    <location>
        <begin position="207"/>
        <end position="226"/>
    </location>
</feature>
<dbReference type="InterPro" id="IPR019473">
    <property type="entry name" value="TFIID_su8_C"/>
</dbReference>
<evidence type="ECO:0000256" key="2">
    <source>
        <dbReference type="ARBA" id="ARBA00008767"/>
    </source>
</evidence>
<feature type="region of interest" description="Disordered" evidence="7">
    <location>
        <begin position="388"/>
        <end position="413"/>
    </location>
</feature>
<protein>
    <recommendedName>
        <fullName evidence="3">Transcription initiation factor TFIID subunit 8</fullName>
    </recommendedName>
</protein>
<gene>
    <name evidence="9" type="ORF">WJX81_001347</name>
</gene>
<keyword evidence="6" id="KW-0539">Nucleus</keyword>
<dbReference type="Proteomes" id="UP001445335">
    <property type="component" value="Unassembled WGS sequence"/>
</dbReference>
<keyword evidence="5" id="KW-0804">Transcription</keyword>
<dbReference type="Pfam" id="PF07524">
    <property type="entry name" value="Bromo_TP"/>
    <property type="match status" value="1"/>
</dbReference>
<keyword evidence="4" id="KW-0805">Transcription regulation</keyword>
<dbReference type="InterPro" id="IPR006565">
    <property type="entry name" value="BTP"/>
</dbReference>
<name>A0AAW1QLN7_9CHLO</name>
<feature type="domain" description="Bromodomain associated" evidence="8">
    <location>
        <begin position="63"/>
        <end position="139"/>
    </location>
</feature>
<dbReference type="Gene3D" id="1.10.20.10">
    <property type="entry name" value="Histone, subunit A"/>
    <property type="match status" value="1"/>
</dbReference>
<evidence type="ECO:0000313" key="10">
    <source>
        <dbReference type="Proteomes" id="UP001445335"/>
    </source>
</evidence>
<comment type="subcellular location">
    <subcellularLocation>
        <location evidence="1">Nucleus</location>
    </subcellularLocation>
</comment>
<dbReference type="EMBL" id="JALJOU010000088">
    <property type="protein sequence ID" value="KAK9822364.1"/>
    <property type="molecule type" value="Genomic_DNA"/>
</dbReference>
<dbReference type="InterPro" id="IPR037818">
    <property type="entry name" value="TAF8"/>
</dbReference>
<evidence type="ECO:0000256" key="4">
    <source>
        <dbReference type="ARBA" id="ARBA00023015"/>
    </source>
</evidence>
<comment type="caution">
    <text evidence="9">The sequence shown here is derived from an EMBL/GenBank/DDBJ whole genome shotgun (WGS) entry which is preliminary data.</text>
</comment>
<evidence type="ECO:0000256" key="6">
    <source>
        <dbReference type="ARBA" id="ARBA00023242"/>
    </source>
</evidence>
<evidence type="ECO:0000256" key="1">
    <source>
        <dbReference type="ARBA" id="ARBA00004123"/>
    </source>
</evidence>
<dbReference type="AlphaFoldDB" id="A0AAW1QLN7"/>
<dbReference type="SMART" id="SM00576">
    <property type="entry name" value="BTP"/>
    <property type="match status" value="1"/>
</dbReference>
<accession>A0AAW1QLN7</accession>
<evidence type="ECO:0000256" key="3">
    <source>
        <dbReference type="ARBA" id="ARBA00017307"/>
    </source>
</evidence>
<dbReference type="PANTHER" id="PTHR46338:SF1">
    <property type="entry name" value="TRANSCRIPTION INITIATION FACTOR TFIID SUBUNIT 8"/>
    <property type="match status" value="1"/>
</dbReference>
<dbReference type="InterPro" id="IPR009072">
    <property type="entry name" value="Histone-fold"/>
</dbReference>
<sequence>MQDDATLRPPAVSINNPNTSVLNLSSWLLTEHFCHKLVCYQCCKRPALTVGASVRLHWLGLMAAYARAVAKIAAAQIAEAAGYEGIQASANDTLAELMLRYSVELGSAAHSYAELAGRTVFNAADLELALDDMGVSVEELVRYVRAEEEVPFPQPLAHFPVVKRPSLAPSFADKQEEAPPHVPAWLPAFPDKHTYVATPAFAAHDKDARRQRAAANKARREAEQALQKEGDLAIGRGVPGETAGDVRDGIAAAPVEARGGPEVGPVANPFLAAPLWEERGGPGCGPAIPGWGTGAGAIPLPAPTADAFRCALDAADAGGGGAAPSGSSLAVWQEVDELEAPAGPPLAPVAPFPLSWPAATRARALACASHLGFEDAYAAARDAGAADGGLSAADARGRKRKGSKARSTADPAAARAEAILAGGGTPAGAAQAMAEDD</sequence>